<evidence type="ECO:0000256" key="1">
    <source>
        <dbReference type="ARBA" id="ARBA00004651"/>
    </source>
</evidence>
<organism evidence="10 11">
    <name type="scientific">Ideonella oryzae</name>
    <dbReference type="NCBI Taxonomy" id="2937441"/>
    <lineage>
        <taxon>Bacteria</taxon>
        <taxon>Pseudomonadati</taxon>
        <taxon>Pseudomonadota</taxon>
        <taxon>Betaproteobacteria</taxon>
        <taxon>Burkholderiales</taxon>
        <taxon>Sphaerotilaceae</taxon>
        <taxon>Ideonella</taxon>
    </lineage>
</organism>
<dbReference type="InterPro" id="IPR050250">
    <property type="entry name" value="Macrolide_Exporter_MacB"/>
</dbReference>
<feature type="transmembrane region" description="Helical" evidence="7">
    <location>
        <begin position="21"/>
        <end position="41"/>
    </location>
</feature>
<feature type="domain" description="ABC3 transporter permease C-terminal" evidence="8">
    <location>
        <begin position="281"/>
        <end position="394"/>
    </location>
</feature>
<dbReference type="PANTHER" id="PTHR30572:SF4">
    <property type="entry name" value="ABC TRANSPORTER PERMEASE YTRF"/>
    <property type="match status" value="1"/>
</dbReference>
<dbReference type="RefSeq" id="WP_252767607.1">
    <property type="nucleotide sequence ID" value="NZ_JAMXMC010000001.1"/>
</dbReference>
<comment type="similarity">
    <text evidence="6">Belongs to the ABC-4 integral membrane protein family.</text>
</comment>
<dbReference type="Pfam" id="PF12704">
    <property type="entry name" value="MacB_PCD"/>
    <property type="match status" value="1"/>
</dbReference>
<evidence type="ECO:0000256" key="7">
    <source>
        <dbReference type="SAM" id="Phobius"/>
    </source>
</evidence>
<evidence type="ECO:0000313" key="11">
    <source>
        <dbReference type="Proteomes" id="UP001204851"/>
    </source>
</evidence>
<keyword evidence="5 7" id="KW-0472">Membrane</keyword>
<keyword evidence="3 7" id="KW-0812">Transmembrane</keyword>
<evidence type="ECO:0000259" key="8">
    <source>
        <dbReference type="Pfam" id="PF02687"/>
    </source>
</evidence>
<keyword evidence="2" id="KW-1003">Cell membrane</keyword>
<evidence type="ECO:0000313" key="10">
    <source>
        <dbReference type="EMBL" id="MCO5975151.1"/>
    </source>
</evidence>
<sequence>MWGNTVLLALREIRRNLMRSILTMLGIVIGVAAVVTMVTLGNGATASVSSQISSLGSNLIIVMPGQRMELGTSTSPPKFKQADGEAILSQVTGVARVAPMVTASLTAISSAKNWKTSVTGSNGDYLAVSNWSVRDGRTFTDIELRAGKSVCLVGDRVRKELYGEQRPVGTDLRLQNFSCQIIGFFSPKGQSSTGTDQDDFILVPIATLQRRVTGNTDVGAILVSARQGFSTDTVKTRIERLMRDRRHLTDGEDNNFNVIDTKQISDTLSGTTRILTLLLGAVAAVSLLVGGIGIMNIMLVSVTERTREIGIRLAIGAMAREVLMQFLVEAVSLSAVGGLVGLLLAALASIGLSSLMGLPYSFDVQINLLAFAFSAAIGIVFGYTPARRAARLNPIEALRHE</sequence>
<accession>A0ABT1BFZ4</accession>
<gene>
    <name evidence="10" type="ORF">M0L44_00245</name>
</gene>
<evidence type="ECO:0000256" key="6">
    <source>
        <dbReference type="ARBA" id="ARBA00038076"/>
    </source>
</evidence>
<keyword evidence="4 7" id="KW-1133">Transmembrane helix</keyword>
<proteinExistence type="inferred from homology"/>
<feature type="transmembrane region" description="Helical" evidence="7">
    <location>
        <begin position="364"/>
        <end position="383"/>
    </location>
</feature>
<evidence type="ECO:0000256" key="3">
    <source>
        <dbReference type="ARBA" id="ARBA00022692"/>
    </source>
</evidence>
<dbReference type="Pfam" id="PF02687">
    <property type="entry name" value="FtsX"/>
    <property type="match status" value="1"/>
</dbReference>
<evidence type="ECO:0000259" key="9">
    <source>
        <dbReference type="Pfam" id="PF12704"/>
    </source>
</evidence>
<feature type="domain" description="MacB-like periplasmic core" evidence="9">
    <location>
        <begin position="20"/>
        <end position="240"/>
    </location>
</feature>
<name>A0ABT1BFZ4_9BURK</name>
<comment type="caution">
    <text evidence="10">The sequence shown here is derived from an EMBL/GenBank/DDBJ whole genome shotgun (WGS) entry which is preliminary data.</text>
</comment>
<protein>
    <submittedName>
        <fullName evidence="10">ABC transporter permease</fullName>
    </submittedName>
</protein>
<dbReference type="InterPro" id="IPR003838">
    <property type="entry name" value="ABC3_permease_C"/>
</dbReference>
<evidence type="ECO:0000256" key="5">
    <source>
        <dbReference type="ARBA" id="ARBA00023136"/>
    </source>
</evidence>
<dbReference type="InterPro" id="IPR025857">
    <property type="entry name" value="MacB_PCD"/>
</dbReference>
<evidence type="ECO:0000256" key="4">
    <source>
        <dbReference type="ARBA" id="ARBA00022989"/>
    </source>
</evidence>
<keyword evidence="11" id="KW-1185">Reference proteome</keyword>
<reference evidence="10 11" key="1">
    <citation type="submission" date="2022-06" db="EMBL/GenBank/DDBJ databases">
        <title>Ideonella sp. NS12-5 Genome sequencing and assembly.</title>
        <authorList>
            <person name="Jung Y."/>
        </authorList>
    </citation>
    <scope>NUCLEOTIDE SEQUENCE [LARGE SCALE GENOMIC DNA]</scope>
    <source>
        <strain evidence="10 11">NS12-5</strain>
    </source>
</reference>
<comment type="subcellular location">
    <subcellularLocation>
        <location evidence="1">Cell membrane</location>
        <topology evidence="1">Multi-pass membrane protein</topology>
    </subcellularLocation>
</comment>
<evidence type="ECO:0000256" key="2">
    <source>
        <dbReference type="ARBA" id="ARBA00022475"/>
    </source>
</evidence>
<dbReference type="EMBL" id="JAMXMC010000001">
    <property type="protein sequence ID" value="MCO5975151.1"/>
    <property type="molecule type" value="Genomic_DNA"/>
</dbReference>
<dbReference type="PANTHER" id="PTHR30572">
    <property type="entry name" value="MEMBRANE COMPONENT OF TRANSPORTER-RELATED"/>
    <property type="match status" value="1"/>
</dbReference>
<feature type="transmembrane region" description="Helical" evidence="7">
    <location>
        <begin position="323"/>
        <end position="352"/>
    </location>
</feature>
<feature type="transmembrane region" description="Helical" evidence="7">
    <location>
        <begin position="274"/>
        <end position="302"/>
    </location>
</feature>
<dbReference type="Proteomes" id="UP001204851">
    <property type="component" value="Unassembled WGS sequence"/>
</dbReference>